<dbReference type="EMBL" id="QYUK01000016">
    <property type="protein sequence ID" value="RJF80596.1"/>
    <property type="molecule type" value="Genomic_DNA"/>
</dbReference>
<feature type="domain" description="Phasin" evidence="1">
    <location>
        <begin position="2"/>
        <end position="84"/>
    </location>
</feature>
<dbReference type="Proteomes" id="UP000284605">
    <property type="component" value="Unassembled WGS sequence"/>
</dbReference>
<dbReference type="AlphaFoldDB" id="A0A418VTY0"/>
<evidence type="ECO:0000259" key="1">
    <source>
        <dbReference type="Pfam" id="PF09361"/>
    </source>
</evidence>
<gene>
    <name evidence="2" type="ORF">D3874_26120</name>
</gene>
<dbReference type="InterPro" id="IPR018968">
    <property type="entry name" value="Phasin"/>
</dbReference>
<evidence type="ECO:0000313" key="3">
    <source>
        <dbReference type="Proteomes" id="UP000284605"/>
    </source>
</evidence>
<protein>
    <recommendedName>
        <fullName evidence="1">Phasin domain-containing protein</fullName>
    </recommendedName>
</protein>
<dbReference type="Pfam" id="PF09361">
    <property type="entry name" value="Phasin_2"/>
    <property type="match status" value="1"/>
</dbReference>
<organism evidence="2 3">
    <name type="scientific">Oleomonas cavernae</name>
    <dbReference type="NCBI Taxonomy" id="2320859"/>
    <lineage>
        <taxon>Bacteria</taxon>
        <taxon>Pseudomonadati</taxon>
        <taxon>Pseudomonadota</taxon>
        <taxon>Alphaproteobacteria</taxon>
        <taxon>Acetobacterales</taxon>
        <taxon>Acetobacteraceae</taxon>
        <taxon>Oleomonas</taxon>
    </lineage>
</organism>
<evidence type="ECO:0000313" key="2">
    <source>
        <dbReference type="EMBL" id="RJF80596.1"/>
    </source>
</evidence>
<name>A0A418VTY0_9PROT</name>
<accession>A0A418VTY0</accession>
<comment type="caution">
    <text evidence="2">The sequence shown here is derived from an EMBL/GenBank/DDBJ whole genome shotgun (WGS) entry which is preliminary data.</text>
</comment>
<sequence>MTAFAHSGEVFAQACAQWQSEFSSFIAARLKADQELQASLADCDNPTTMISVQRDWAKAAAEAYLEESTKLMDIGMAAARDGMASWLDAARQSTPVPPQT</sequence>
<keyword evidence="3" id="KW-1185">Reference proteome</keyword>
<proteinExistence type="predicted"/>
<reference evidence="2 3" key="1">
    <citation type="submission" date="2018-09" db="EMBL/GenBank/DDBJ databases">
        <authorList>
            <person name="Zhu H."/>
        </authorList>
    </citation>
    <scope>NUCLEOTIDE SEQUENCE [LARGE SCALE GENOMIC DNA]</scope>
    <source>
        <strain evidence="2 3">K1W22B-8</strain>
    </source>
</reference>